<keyword evidence="2" id="KW-1185">Reference proteome</keyword>
<sequence length="150" mass="17232">MNPAGAATKHTRFSLSPDGRYLVYTACKKNSARGVPEWPYPEWRLLIQDLDNVKRMPLTFVTNAYYPDVPRYYLTRLGLAAREIVLHCEEVLPSSQLCYPEENRLQIKGSFDNFWVVTADITYFEDDTEDGELDLRVVYPTAIRALASYG</sequence>
<name>A0A316ZA40_9BASI</name>
<dbReference type="GeneID" id="37272797"/>
<organism evidence="1 2">
    <name type="scientific">Tilletiopsis washingtonensis</name>
    <dbReference type="NCBI Taxonomy" id="58919"/>
    <lineage>
        <taxon>Eukaryota</taxon>
        <taxon>Fungi</taxon>
        <taxon>Dikarya</taxon>
        <taxon>Basidiomycota</taxon>
        <taxon>Ustilaginomycotina</taxon>
        <taxon>Exobasidiomycetes</taxon>
        <taxon>Entylomatales</taxon>
        <taxon>Entylomatales incertae sedis</taxon>
        <taxon>Tilletiopsis</taxon>
    </lineage>
</organism>
<dbReference type="Proteomes" id="UP000245946">
    <property type="component" value="Unassembled WGS sequence"/>
</dbReference>
<reference evidence="1 2" key="1">
    <citation type="journal article" date="2018" name="Mol. Biol. Evol.">
        <title>Broad Genomic Sampling Reveals a Smut Pathogenic Ancestry of the Fungal Clade Ustilaginomycotina.</title>
        <authorList>
            <person name="Kijpornyongpan T."/>
            <person name="Mondo S.J."/>
            <person name="Barry K."/>
            <person name="Sandor L."/>
            <person name="Lee J."/>
            <person name="Lipzen A."/>
            <person name="Pangilinan J."/>
            <person name="LaButti K."/>
            <person name="Hainaut M."/>
            <person name="Henrissat B."/>
            <person name="Grigoriev I.V."/>
            <person name="Spatafora J.W."/>
            <person name="Aime M.C."/>
        </authorList>
    </citation>
    <scope>NUCLEOTIDE SEQUENCE [LARGE SCALE GENOMIC DNA]</scope>
    <source>
        <strain evidence="1 2">MCA 4186</strain>
    </source>
</reference>
<proteinExistence type="predicted"/>
<dbReference type="RefSeq" id="XP_025598101.1">
    <property type="nucleotide sequence ID" value="XM_025745253.1"/>
</dbReference>
<dbReference type="AlphaFoldDB" id="A0A316ZA40"/>
<dbReference type="EMBL" id="KZ819293">
    <property type="protein sequence ID" value="PWN97822.1"/>
    <property type="molecule type" value="Genomic_DNA"/>
</dbReference>
<evidence type="ECO:0000313" key="1">
    <source>
        <dbReference type="EMBL" id="PWN97822.1"/>
    </source>
</evidence>
<gene>
    <name evidence="1" type="ORF">FA09DRAFT_360647</name>
</gene>
<accession>A0A316ZA40</accession>
<evidence type="ECO:0000313" key="2">
    <source>
        <dbReference type="Proteomes" id="UP000245946"/>
    </source>
</evidence>
<protein>
    <submittedName>
        <fullName evidence="1">Uncharacterized protein</fullName>
    </submittedName>
</protein>